<protein>
    <submittedName>
        <fullName evidence="1">Uncharacterized protein</fullName>
    </submittedName>
</protein>
<organism evidence="1 2">
    <name type="scientific">Entomophthora muscae</name>
    <dbReference type="NCBI Taxonomy" id="34485"/>
    <lineage>
        <taxon>Eukaryota</taxon>
        <taxon>Fungi</taxon>
        <taxon>Fungi incertae sedis</taxon>
        <taxon>Zoopagomycota</taxon>
        <taxon>Entomophthoromycotina</taxon>
        <taxon>Entomophthoromycetes</taxon>
        <taxon>Entomophthorales</taxon>
        <taxon>Entomophthoraceae</taxon>
        <taxon>Entomophthora</taxon>
    </lineage>
</organism>
<dbReference type="Proteomes" id="UP001165960">
    <property type="component" value="Unassembled WGS sequence"/>
</dbReference>
<name>A0ACC2T2L6_9FUNG</name>
<reference evidence="1" key="1">
    <citation type="submission" date="2022-04" db="EMBL/GenBank/DDBJ databases">
        <title>Genome of the entomopathogenic fungus Entomophthora muscae.</title>
        <authorList>
            <person name="Elya C."/>
            <person name="Lovett B.R."/>
            <person name="Lee E."/>
            <person name="Macias A.M."/>
            <person name="Hajek A.E."/>
            <person name="De Bivort B.L."/>
            <person name="Kasson M.T."/>
            <person name="De Fine Licht H.H."/>
            <person name="Stajich J.E."/>
        </authorList>
    </citation>
    <scope>NUCLEOTIDE SEQUENCE</scope>
    <source>
        <strain evidence="1">Berkeley</strain>
    </source>
</reference>
<sequence length="154" mass="17278">MVYNAGQVEYLTMASTFESLTSVVFPVVAGADFPSVKKACDCCRVSKIKCEQGLYIKCSNCHDKSLQCTYTYKYKAKGRKRAIRDETATQPPPLPIKKPFKFIIERPQDSKARKLVYAPDLPQISSSPPQISATDFSVPQFRGLEKYSLRIGLL</sequence>
<evidence type="ECO:0000313" key="2">
    <source>
        <dbReference type="Proteomes" id="UP001165960"/>
    </source>
</evidence>
<evidence type="ECO:0000313" key="1">
    <source>
        <dbReference type="EMBL" id="KAJ9068756.1"/>
    </source>
</evidence>
<dbReference type="EMBL" id="QTSX02003693">
    <property type="protein sequence ID" value="KAJ9068756.1"/>
    <property type="molecule type" value="Genomic_DNA"/>
</dbReference>
<comment type="caution">
    <text evidence="1">The sequence shown here is derived from an EMBL/GenBank/DDBJ whole genome shotgun (WGS) entry which is preliminary data.</text>
</comment>
<accession>A0ACC2T2L6</accession>
<keyword evidence="2" id="KW-1185">Reference proteome</keyword>
<gene>
    <name evidence="1" type="ORF">DSO57_1025420</name>
</gene>
<proteinExistence type="predicted"/>